<evidence type="ECO:0000313" key="11">
    <source>
        <dbReference type="EMBL" id="MCH1626763.1"/>
    </source>
</evidence>
<dbReference type="FunFam" id="3.90.170.10:FF:000001">
    <property type="entry name" value="Adenylosuccinate synthetase"/>
    <property type="match status" value="1"/>
</dbReference>
<dbReference type="GO" id="GO:0004019">
    <property type="term" value="F:adenylosuccinate synthase activity"/>
    <property type="evidence" value="ECO:0007669"/>
    <property type="project" value="UniProtKB-UniRule"/>
</dbReference>
<name>A0AAW5EC67_9BACI</name>
<sequence>MSSVVVVGTQWGDEGKGKITDFLSENAEVIARYQGGDNAGHTIVFNGETYKLHLIPSGIFYSDKICVIGNGMVVNPKALVTELAYLHEKGINTDNLRISNRAHVILPYHLKLDELEEERKGANKIGTTKKGIGPAYMDKAARIGIRIADLLDRESFEEKIAHNLSEKNQLFEKVYEVDGFTVEQILDEYYQYGQEIAKYVCDTSVVLNDALDDGRRVLFEGAQGVMLDIDQGTYPFVTSSNPVAGGVTIGSGVGPTKINHVVGVSKAYTTRVGDGPFPTELTNEIGNQIREVGREYGTTTGRPRRVGWFDSVVVRHARRVSGITDLSLNSVDVLTGIQTLKICVAYKYKGEVMEEFPASLEILAECEPVYEELPGWTEDITGVKNLADLPENARHYIERIAQLTGISLSVFSVGPDRTQTNIIRSVYS</sequence>
<feature type="binding site" description="in other chain" evidence="8">
    <location>
        <position position="223"/>
    </location>
    <ligand>
        <name>IMP</name>
        <dbReference type="ChEBI" id="CHEBI:58053"/>
        <note>ligand shared between dimeric partners</note>
    </ligand>
</feature>
<evidence type="ECO:0000256" key="4">
    <source>
        <dbReference type="ARBA" id="ARBA00022741"/>
    </source>
</evidence>
<dbReference type="GO" id="GO:0046040">
    <property type="term" value="P:IMP metabolic process"/>
    <property type="evidence" value="ECO:0007669"/>
    <property type="project" value="TreeGrafter"/>
</dbReference>
<dbReference type="PANTHER" id="PTHR11846">
    <property type="entry name" value="ADENYLOSUCCINATE SYNTHETASE"/>
    <property type="match status" value="1"/>
</dbReference>
<dbReference type="SMART" id="SM00788">
    <property type="entry name" value="Adenylsucc_synt"/>
    <property type="match status" value="1"/>
</dbReference>
<dbReference type="InterPro" id="IPR001114">
    <property type="entry name" value="Adenylosuccinate_synthetase"/>
</dbReference>
<dbReference type="PROSITE" id="PS00513">
    <property type="entry name" value="ADENYLOSUCCIN_SYN_2"/>
    <property type="match status" value="1"/>
</dbReference>
<comment type="catalytic activity">
    <reaction evidence="8 10">
        <text>IMP + L-aspartate + GTP = N(6)-(1,2-dicarboxyethyl)-AMP + GDP + phosphate + 2 H(+)</text>
        <dbReference type="Rhea" id="RHEA:15753"/>
        <dbReference type="ChEBI" id="CHEBI:15378"/>
        <dbReference type="ChEBI" id="CHEBI:29991"/>
        <dbReference type="ChEBI" id="CHEBI:37565"/>
        <dbReference type="ChEBI" id="CHEBI:43474"/>
        <dbReference type="ChEBI" id="CHEBI:57567"/>
        <dbReference type="ChEBI" id="CHEBI:58053"/>
        <dbReference type="ChEBI" id="CHEBI:58189"/>
        <dbReference type="EC" id="6.3.4.4"/>
    </reaction>
</comment>
<comment type="cofactor">
    <cofactor evidence="8">
        <name>Mg(2+)</name>
        <dbReference type="ChEBI" id="CHEBI:18420"/>
    </cofactor>
    <text evidence="8">Binds 1 Mg(2+) ion per subunit.</text>
</comment>
<evidence type="ECO:0000256" key="5">
    <source>
        <dbReference type="ARBA" id="ARBA00022755"/>
    </source>
</evidence>
<feature type="active site" description="Proton acceptor" evidence="8">
    <location>
        <position position="13"/>
    </location>
</feature>
<dbReference type="GO" id="GO:0044208">
    <property type="term" value="P:'de novo' AMP biosynthetic process"/>
    <property type="evidence" value="ECO:0007669"/>
    <property type="project" value="UniProtKB-UniRule"/>
</dbReference>
<dbReference type="InterPro" id="IPR042109">
    <property type="entry name" value="Adenylosuccinate_synth_dom1"/>
</dbReference>
<dbReference type="CDD" id="cd03108">
    <property type="entry name" value="AdSS"/>
    <property type="match status" value="1"/>
</dbReference>
<feature type="binding site" evidence="8">
    <location>
        <position position="13"/>
    </location>
    <ligand>
        <name>Mg(2+)</name>
        <dbReference type="ChEBI" id="CHEBI:18420"/>
    </ligand>
</feature>
<reference evidence="11" key="1">
    <citation type="submission" date="2022-02" db="EMBL/GenBank/DDBJ databases">
        <title>Fredinandcohnia quinoae sp. nov. isolated from Chenopodium quinoa seeds.</title>
        <authorList>
            <person name="Saati-Santamaria Z."/>
            <person name="Flores-Felix J.D."/>
            <person name="Igual J.M."/>
            <person name="Velazquez E."/>
            <person name="Garcia-Fraile P."/>
            <person name="Martinez-Molina E."/>
        </authorList>
    </citation>
    <scope>NUCLEOTIDE SEQUENCE</scope>
    <source>
        <strain evidence="11">SECRCQ15</strain>
    </source>
</reference>
<dbReference type="Proteomes" id="UP001431131">
    <property type="component" value="Unassembled WGS sequence"/>
</dbReference>
<feature type="active site" evidence="9">
    <location>
        <position position="139"/>
    </location>
</feature>
<feature type="active site" description="Proton donor" evidence="8">
    <location>
        <position position="41"/>
    </location>
</feature>
<comment type="caution">
    <text evidence="11">The sequence shown here is derived from an EMBL/GenBank/DDBJ whole genome shotgun (WGS) entry which is preliminary data.</text>
</comment>
<dbReference type="InterPro" id="IPR042111">
    <property type="entry name" value="Adenylosuccinate_synth_dom3"/>
</dbReference>
<evidence type="ECO:0000256" key="7">
    <source>
        <dbReference type="ARBA" id="ARBA00023134"/>
    </source>
</evidence>
<organism evidence="11 12">
    <name type="scientific">Fredinandcohnia quinoae</name>
    <dbReference type="NCBI Taxonomy" id="2918902"/>
    <lineage>
        <taxon>Bacteria</taxon>
        <taxon>Bacillati</taxon>
        <taxon>Bacillota</taxon>
        <taxon>Bacilli</taxon>
        <taxon>Bacillales</taxon>
        <taxon>Bacillaceae</taxon>
        <taxon>Fredinandcohnia</taxon>
    </lineage>
</organism>
<evidence type="ECO:0000256" key="6">
    <source>
        <dbReference type="ARBA" id="ARBA00022842"/>
    </source>
</evidence>
<protein>
    <recommendedName>
        <fullName evidence="8 10">Adenylosuccinate synthetase</fullName>
        <shortName evidence="8">AMPSase</shortName>
        <shortName evidence="8">AdSS</shortName>
        <ecNumber evidence="8 10">6.3.4.4</ecNumber>
    </recommendedName>
    <alternativeName>
        <fullName evidence="8">IMP--aspartate ligase</fullName>
    </alternativeName>
</protein>
<dbReference type="GO" id="GO:0005737">
    <property type="term" value="C:cytoplasm"/>
    <property type="evidence" value="ECO:0007669"/>
    <property type="project" value="UniProtKB-SubCell"/>
</dbReference>
<evidence type="ECO:0000256" key="1">
    <source>
        <dbReference type="ARBA" id="ARBA00011738"/>
    </source>
</evidence>
<feature type="binding site" evidence="8">
    <location>
        <begin position="412"/>
        <end position="414"/>
    </location>
    <ligand>
        <name>GTP</name>
        <dbReference type="ChEBI" id="CHEBI:37565"/>
    </ligand>
</feature>
<dbReference type="Gene3D" id="3.90.170.10">
    <property type="entry name" value="Adenylosuccinate Synthetase, subunit A, domain 3"/>
    <property type="match status" value="1"/>
</dbReference>
<evidence type="ECO:0000256" key="2">
    <source>
        <dbReference type="ARBA" id="ARBA00022598"/>
    </source>
</evidence>
<feature type="binding site" description="in other chain" evidence="8">
    <location>
        <position position="238"/>
    </location>
    <ligand>
        <name>IMP</name>
        <dbReference type="ChEBI" id="CHEBI:58053"/>
        <note>ligand shared between dimeric partners</note>
    </ligand>
</feature>
<comment type="function">
    <text evidence="8">Plays an important role in the de novo pathway of purine nucleotide biosynthesis. Catalyzes the first committed step in the biosynthesis of AMP from IMP.</text>
</comment>
<feature type="binding site" description="in other chain" evidence="8">
    <location>
        <begin position="38"/>
        <end position="41"/>
    </location>
    <ligand>
        <name>IMP</name>
        <dbReference type="ChEBI" id="CHEBI:58053"/>
        <note>ligand shared between dimeric partners</note>
    </ligand>
</feature>
<dbReference type="HAMAP" id="MF_00011">
    <property type="entry name" value="Adenylosucc_synth"/>
    <property type="match status" value="1"/>
</dbReference>
<dbReference type="Pfam" id="PF00709">
    <property type="entry name" value="Adenylsucc_synt"/>
    <property type="match status" value="1"/>
</dbReference>
<comment type="similarity">
    <text evidence="8 10">Belongs to the adenylosuccinate synthetase family.</text>
</comment>
<keyword evidence="5 8" id="KW-0658">Purine biosynthesis</keyword>
<accession>A0AAW5EC67</accession>
<evidence type="ECO:0000256" key="8">
    <source>
        <dbReference type="HAMAP-Rule" id="MF_00011"/>
    </source>
</evidence>
<keyword evidence="7 8" id="KW-0342">GTP-binding</keyword>
<dbReference type="NCBIfam" id="NF002223">
    <property type="entry name" value="PRK01117.1"/>
    <property type="match status" value="1"/>
</dbReference>
<dbReference type="GO" id="GO:0000287">
    <property type="term" value="F:magnesium ion binding"/>
    <property type="evidence" value="ECO:0007669"/>
    <property type="project" value="UniProtKB-UniRule"/>
</dbReference>
<feature type="binding site" evidence="8">
    <location>
        <begin position="330"/>
        <end position="332"/>
    </location>
    <ligand>
        <name>GTP</name>
        <dbReference type="ChEBI" id="CHEBI:37565"/>
    </ligand>
</feature>
<keyword evidence="8" id="KW-0963">Cytoplasm</keyword>
<dbReference type="EC" id="6.3.4.4" evidence="8 10"/>
<gene>
    <name evidence="8" type="primary">purA</name>
    <name evidence="11" type="ORF">MJG50_15625</name>
</gene>
<dbReference type="AlphaFoldDB" id="A0AAW5EC67"/>
<feature type="binding site" description="in other chain" evidence="8">
    <location>
        <begin position="13"/>
        <end position="16"/>
    </location>
    <ligand>
        <name>IMP</name>
        <dbReference type="ChEBI" id="CHEBI:58053"/>
        <note>ligand shared between dimeric partners</note>
    </ligand>
</feature>
<feature type="binding site" description="in other chain" evidence="8">
    <location>
        <position position="302"/>
    </location>
    <ligand>
        <name>IMP</name>
        <dbReference type="ChEBI" id="CHEBI:58053"/>
        <note>ligand shared between dimeric partners</note>
    </ligand>
</feature>
<dbReference type="Gene3D" id="3.40.440.10">
    <property type="entry name" value="Adenylosuccinate Synthetase, subunit A, domain 1"/>
    <property type="match status" value="1"/>
</dbReference>
<proteinExistence type="inferred from homology"/>
<dbReference type="PANTHER" id="PTHR11846:SF0">
    <property type="entry name" value="ADENYLOSUCCINATE SYNTHETASE"/>
    <property type="match status" value="1"/>
</dbReference>
<evidence type="ECO:0000313" key="12">
    <source>
        <dbReference type="Proteomes" id="UP001431131"/>
    </source>
</evidence>
<evidence type="ECO:0000256" key="3">
    <source>
        <dbReference type="ARBA" id="ARBA00022723"/>
    </source>
</evidence>
<comment type="subunit">
    <text evidence="1 8">Homodimer.</text>
</comment>
<dbReference type="InterPro" id="IPR027417">
    <property type="entry name" value="P-loop_NTPase"/>
</dbReference>
<dbReference type="FunFam" id="1.10.300.10:FF:000001">
    <property type="entry name" value="Adenylosuccinate synthetase"/>
    <property type="match status" value="1"/>
</dbReference>
<keyword evidence="6 8" id="KW-0460">Magnesium</keyword>
<feature type="binding site" evidence="8">
    <location>
        <position position="142"/>
    </location>
    <ligand>
        <name>IMP</name>
        <dbReference type="ChEBI" id="CHEBI:58053"/>
        <note>ligand shared between dimeric partners</note>
    </ligand>
</feature>
<feature type="binding site" evidence="8">
    <location>
        <position position="40"/>
    </location>
    <ligand>
        <name>Mg(2+)</name>
        <dbReference type="ChEBI" id="CHEBI:18420"/>
    </ligand>
</feature>
<keyword evidence="3 8" id="KW-0479">Metal-binding</keyword>
<keyword evidence="4 8" id="KW-0547">Nucleotide-binding</keyword>
<dbReference type="RefSeq" id="WP_240256682.1">
    <property type="nucleotide sequence ID" value="NZ_JAKTTI010000027.1"/>
</dbReference>
<feature type="binding site" evidence="8">
    <location>
        <begin position="12"/>
        <end position="18"/>
    </location>
    <ligand>
        <name>GTP</name>
        <dbReference type="ChEBI" id="CHEBI:37565"/>
    </ligand>
</feature>
<comment type="pathway">
    <text evidence="8 10">Purine metabolism; AMP biosynthesis via de novo pathway; AMP from IMP: step 1/2.</text>
</comment>
<dbReference type="GO" id="GO:0005525">
    <property type="term" value="F:GTP binding"/>
    <property type="evidence" value="ECO:0007669"/>
    <property type="project" value="UniProtKB-UniRule"/>
</dbReference>
<evidence type="ECO:0000256" key="9">
    <source>
        <dbReference type="PROSITE-ProRule" id="PRU10134"/>
    </source>
</evidence>
<dbReference type="EMBL" id="JAKTTI010000027">
    <property type="protein sequence ID" value="MCH1626763.1"/>
    <property type="molecule type" value="Genomic_DNA"/>
</dbReference>
<feature type="binding site" evidence="8">
    <location>
        <position position="304"/>
    </location>
    <ligand>
        <name>GTP</name>
        <dbReference type="ChEBI" id="CHEBI:37565"/>
    </ligand>
</feature>
<dbReference type="InterPro" id="IPR033128">
    <property type="entry name" value="Adenylosuccin_syn_Lys_AS"/>
</dbReference>
<feature type="binding site" evidence="8">
    <location>
        <begin position="298"/>
        <end position="304"/>
    </location>
    <ligand>
        <name>substrate</name>
    </ligand>
</feature>
<dbReference type="Gene3D" id="1.10.300.10">
    <property type="entry name" value="Adenylosuccinate Synthetase, subunit A, domain 2"/>
    <property type="match status" value="1"/>
</dbReference>
<keyword evidence="2 8" id="KW-0436">Ligase</keyword>
<dbReference type="InterPro" id="IPR018220">
    <property type="entry name" value="Adenylosuccin_syn_GTP-bd"/>
</dbReference>
<keyword evidence="12" id="KW-1185">Reference proteome</keyword>
<dbReference type="PROSITE" id="PS01266">
    <property type="entry name" value="ADENYLOSUCCIN_SYN_1"/>
    <property type="match status" value="1"/>
</dbReference>
<feature type="binding site" evidence="8">
    <location>
        <begin position="40"/>
        <end position="42"/>
    </location>
    <ligand>
        <name>GTP</name>
        <dbReference type="ChEBI" id="CHEBI:37565"/>
    </ligand>
</feature>
<dbReference type="InterPro" id="IPR042110">
    <property type="entry name" value="Adenylosuccinate_synth_dom2"/>
</dbReference>
<comment type="subcellular location">
    <subcellularLocation>
        <location evidence="8">Cytoplasm</location>
    </subcellularLocation>
</comment>
<feature type="binding site" description="in other chain" evidence="8">
    <location>
        <position position="128"/>
    </location>
    <ligand>
        <name>IMP</name>
        <dbReference type="ChEBI" id="CHEBI:58053"/>
        <note>ligand shared between dimeric partners</note>
    </ligand>
</feature>
<evidence type="ECO:0000256" key="10">
    <source>
        <dbReference type="RuleBase" id="RU000520"/>
    </source>
</evidence>
<dbReference type="NCBIfam" id="TIGR00184">
    <property type="entry name" value="purA"/>
    <property type="match status" value="1"/>
</dbReference>
<dbReference type="SUPFAM" id="SSF52540">
    <property type="entry name" value="P-loop containing nucleoside triphosphate hydrolases"/>
    <property type="match status" value="1"/>
</dbReference>